<protein>
    <submittedName>
        <fullName evidence="2">Helicase</fullName>
    </submittedName>
</protein>
<dbReference type="KEGG" id="rst:ATY39_13660"/>
<dbReference type="RefSeq" id="WP_066790665.1">
    <property type="nucleotide sequence ID" value="NZ_CP014806.1"/>
</dbReference>
<keyword evidence="2" id="KW-0347">Helicase</keyword>
<dbReference type="Proteomes" id="UP000076021">
    <property type="component" value="Chromosome"/>
</dbReference>
<reference evidence="2 3" key="1">
    <citation type="journal article" date="2016" name="Genome Announc.">
        <title>Whole-Genome Sequence of Rummeliibacillus stabekisii Strain PP9 Isolated from Antarctic Soil.</title>
        <authorList>
            <person name="da Mota F.F."/>
            <person name="Vollu R.E."/>
            <person name="Jurelevicius D."/>
            <person name="Seldin L."/>
        </authorList>
    </citation>
    <scope>NUCLEOTIDE SEQUENCE [LARGE SCALE GENOMIC DNA]</scope>
    <source>
        <strain evidence="2 3">PP9</strain>
    </source>
</reference>
<dbReference type="GO" id="GO:0043138">
    <property type="term" value="F:3'-5' DNA helicase activity"/>
    <property type="evidence" value="ECO:0007669"/>
    <property type="project" value="TreeGrafter"/>
</dbReference>
<accession>A0A143HFV5</accession>
<dbReference type="Pfam" id="PF00271">
    <property type="entry name" value="Helicase_C"/>
    <property type="match status" value="1"/>
</dbReference>
<dbReference type="OrthoDB" id="713315at2"/>
<dbReference type="GO" id="GO:0006289">
    <property type="term" value="P:nucleotide-excision repair"/>
    <property type="evidence" value="ECO:0007669"/>
    <property type="project" value="TreeGrafter"/>
</dbReference>
<evidence type="ECO:0000313" key="2">
    <source>
        <dbReference type="EMBL" id="AMX00366.1"/>
    </source>
</evidence>
<evidence type="ECO:0000259" key="1">
    <source>
        <dbReference type="PROSITE" id="PS51194"/>
    </source>
</evidence>
<dbReference type="AlphaFoldDB" id="A0A143HFV5"/>
<proteinExistence type="predicted"/>
<reference evidence="3" key="2">
    <citation type="submission" date="2016-03" db="EMBL/GenBank/DDBJ databases">
        <authorList>
            <person name="Ploux O."/>
        </authorList>
    </citation>
    <scope>NUCLEOTIDE SEQUENCE [LARGE SCALE GENOMIC DNA]</scope>
    <source>
        <strain evidence="3">PP9</strain>
    </source>
</reference>
<keyword evidence="2" id="KW-0067">ATP-binding</keyword>
<keyword evidence="2" id="KW-0378">Hydrolase</keyword>
<organism evidence="2 3">
    <name type="scientific">Rummeliibacillus stabekisii</name>
    <dbReference type="NCBI Taxonomy" id="241244"/>
    <lineage>
        <taxon>Bacteria</taxon>
        <taxon>Bacillati</taxon>
        <taxon>Bacillota</taxon>
        <taxon>Bacilli</taxon>
        <taxon>Bacillales</taxon>
        <taxon>Caryophanaceae</taxon>
        <taxon>Rummeliibacillus</taxon>
    </lineage>
</organism>
<dbReference type="InterPro" id="IPR027417">
    <property type="entry name" value="P-loop_NTPase"/>
</dbReference>
<gene>
    <name evidence="2" type="ORF">ATY39_13660</name>
</gene>
<dbReference type="SUPFAM" id="SSF52540">
    <property type="entry name" value="P-loop containing nucleoside triphosphate hydrolases"/>
    <property type="match status" value="1"/>
</dbReference>
<dbReference type="STRING" id="241244.ATY39_13660"/>
<keyword evidence="3" id="KW-1185">Reference proteome</keyword>
<dbReference type="PANTHER" id="PTHR47957:SF3">
    <property type="entry name" value="ATP-DEPENDENT HELICASE HRQ1"/>
    <property type="match status" value="1"/>
</dbReference>
<dbReference type="InterPro" id="IPR001650">
    <property type="entry name" value="Helicase_C-like"/>
</dbReference>
<dbReference type="Gene3D" id="3.40.50.300">
    <property type="entry name" value="P-loop containing nucleotide triphosphate hydrolases"/>
    <property type="match status" value="2"/>
</dbReference>
<dbReference type="PROSITE" id="PS51194">
    <property type="entry name" value="HELICASE_CTER"/>
    <property type="match status" value="1"/>
</dbReference>
<dbReference type="GO" id="GO:0036297">
    <property type="term" value="P:interstrand cross-link repair"/>
    <property type="evidence" value="ECO:0007669"/>
    <property type="project" value="TreeGrafter"/>
</dbReference>
<dbReference type="EMBL" id="CP014806">
    <property type="protein sequence ID" value="AMX00366.1"/>
    <property type="molecule type" value="Genomic_DNA"/>
</dbReference>
<feature type="domain" description="Helicase C-terminal" evidence="1">
    <location>
        <begin position="856"/>
        <end position="1021"/>
    </location>
</feature>
<evidence type="ECO:0000313" key="3">
    <source>
        <dbReference type="Proteomes" id="UP000076021"/>
    </source>
</evidence>
<dbReference type="PANTHER" id="PTHR47957">
    <property type="entry name" value="ATP-DEPENDENT HELICASE HRQ1"/>
    <property type="match status" value="1"/>
</dbReference>
<name>A0A143HFV5_9BACL</name>
<sequence>MAISLDKSLNNRQKVMDNVKEEIIGPGQIRDHYIKFNHIGTSIFESRDELYKPYYWEVGGIKEEILQRETPTQRYVSGHLFPLGTSESDEVALETPIGEEPNEVQEDDKIDKLFERKEGIETTEDDGEVELFPQKNDFMPSTMGLTFCVNKDLPELKVRIEGGTYTPHNVKVKGESNSVQWWLRETVEGIWNLPLSELISQRQMEKQVEIKNKKGEKISHYHIQYQARLREVKDKYIITISVTNRSSVPKFNRQQLILFQAIMTISTPDEHSFSVYPKQYEMKKLLSDEEASTELLYRNEGVYAFGHGCAADWEQNSKNVQQLSTTFMPEYEALSMTPNVFVNQDGEKVELEIKMSDLAGLSSNESPEKILKPLIEGYREWIENKSTEVAGVPELLQPIAGKHLELCKESLDRMEKGLKLLKDPQILEAFRLANTAILLQQVNGKDRRFGRVEDKQIIFNKPFRDSVNDEMKLKNANNTWRAFQIAFILLSIESLVDEKCDSREIVDLIWFPTGGGKTEAYLGVAAFQMILRRLKNKLDAGVDVMMRYTLRLLTADQFQRSSRLICALEYLRIKNNIKLGDIPFSIGIWVGSNTTPNSNKAAKTSLNKLQKNEKNAQQFIVNSCPWCGANLGYYDEKGSKRKYYFGYKVNNDRLVVHCPDKNCHFHEELPIYIVDETIYEKRPTFLIGTVDKFVQLVWQPKAKALFGINSNGDRFISPPSLIVQDELHLISGPLGTLTGLFEALIEELCLKNVDGKVVKPKIIAATATIKQFEEQALALFGRENSRLFPSPGLENEDSFFATPAINKETDKPMPGRKYVGVYTTTVRIMMSQVMTFSSILQSTAEINEQARDPYWTLLSFYNTLRELGGGLTLTQTDIPQYSNSMAMRKGLQKEIRYINNVLELTSRKQSHEISKTIDDLKLEYRPNKDKKDFNSTIDLCLASNIIEVGVDIDRLSIMAIVGQPKMTAQYIQVSGRVGRRWWERPGLIFTLYSNTKSRDKSHFEHFREYHQKLYAQVEPTSVTPFSDSCLDRGLHAVVIGFLRQALNDDIARTPDWKEIQKNLNKKIVPFYNRLIERAELVDPEQVEELKSRFMEILKRLKKGNYTAWRVDPKVNGYMYSAGTTIPHALKVNAESMINSMRNVDSECRGLIATIYNSGNDENSESESGWEALFS</sequence>
<dbReference type="CDD" id="cd18785">
    <property type="entry name" value="SF2_C"/>
    <property type="match status" value="1"/>
</dbReference>
<dbReference type="SMART" id="SM00490">
    <property type="entry name" value="HELICc"/>
    <property type="match status" value="1"/>
</dbReference>
<keyword evidence="2" id="KW-0547">Nucleotide-binding</keyword>